<dbReference type="InterPro" id="IPR001128">
    <property type="entry name" value="Cyt_P450"/>
</dbReference>
<evidence type="ECO:0000256" key="1">
    <source>
        <dbReference type="ARBA" id="ARBA00001971"/>
    </source>
</evidence>
<dbReference type="InterPro" id="IPR036396">
    <property type="entry name" value="Cyt_P450_sf"/>
</dbReference>
<proteinExistence type="inferred from homology"/>
<evidence type="ECO:0000313" key="6">
    <source>
        <dbReference type="EMBL" id="KUJ17671.1"/>
    </source>
</evidence>
<dbReference type="GO" id="GO:0005506">
    <property type="term" value="F:iron ion binding"/>
    <property type="evidence" value="ECO:0007669"/>
    <property type="project" value="InterPro"/>
</dbReference>
<gene>
    <name evidence="6" type="ORF">LY89DRAFT_584089</name>
</gene>
<dbReference type="PANTHER" id="PTHR24305:SF172">
    <property type="entry name" value="P450, PUTATIVE (EUROFUNG)-RELATED"/>
    <property type="match status" value="1"/>
</dbReference>
<sequence>ALAILVQPIVVYLLDKKNLRKFSAPSCAGFSSLWRMFHNLKFQHYLAVHKAHAQLGSHVRIAPNHISISDPQAVTDIYGHGANFLKDAWYDGGAGEHRHMADARLKAEHQRKRKMLAHLFAQKTIAGLEPIVTATTGILVAQVDKHAISGQPINMRRYLNYYTIDLFAELLYGRTLGCLERGNDLVDAETPEGKGYQAPFIKSLHDATIINTILGMEAGLLPLTKRIFSRHPYKKAGADYDNIILHNTNRRVQDPAAENDIFSKLLTNTKGEDLNLSAGEILAECSVMMNAGTDTTTAALTNTIYLLYKHPQVLAKLRIELDAAAGTSDVPSYDSLASLPYLRACIEESLRALRVRPASSFGLPRVVPKGGRYIAGQFVAEDVTVSVPTYTLLRDPVAFDKPNDFIPERWIDGDKERMNKAHFPFSTGPRACIGRNIAYFEQLIVIGTLVRLFDFEFLTEDLELETIERFNSNPGELELIARRRWI</sequence>
<dbReference type="SUPFAM" id="SSF48264">
    <property type="entry name" value="Cytochrome P450"/>
    <property type="match status" value="1"/>
</dbReference>
<dbReference type="AlphaFoldDB" id="A0A194XBY5"/>
<keyword evidence="5" id="KW-0503">Monooxygenase</keyword>
<dbReference type="GO" id="GO:0020037">
    <property type="term" value="F:heme binding"/>
    <property type="evidence" value="ECO:0007669"/>
    <property type="project" value="InterPro"/>
</dbReference>
<accession>A0A194XBY5</accession>
<dbReference type="PANTHER" id="PTHR24305">
    <property type="entry name" value="CYTOCHROME P450"/>
    <property type="match status" value="1"/>
</dbReference>
<name>A0A194XBY5_MOLSC</name>
<keyword evidence="2 4" id="KW-0479">Metal-binding</keyword>
<dbReference type="InterPro" id="IPR017972">
    <property type="entry name" value="Cyt_P450_CS"/>
</dbReference>
<dbReference type="STRING" id="149040.A0A194XBY5"/>
<evidence type="ECO:0000256" key="3">
    <source>
        <dbReference type="ARBA" id="ARBA00023004"/>
    </source>
</evidence>
<organism evidence="6 7">
    <name type="scientific">Mollisia scopiformis</name>
    <name type="common">Conifer needle endophyte fungus</name>
    <name type="synonym">Phialocephala scopiformis</name>
    <dbReference type="NCBI Taxonomy" id="149040"/>
    <lineage>
        <taxon>Eukaryota</taxon>
        <taxon>Fungi</taxon>
        <taxon>Dikarya</taxon>
        <taxon>Ascomycota</taxon>
        <taxon>Pezizomycotina</taxon>
        <taxon>Leotiomycetes</taxon>
        <taxon>Helotiales</taxon>
        <taxon>Mollisiaceae</taxon>
        <taxon>Mollisia</taxon>
    </lineage>
</organism>
<reference evidence="6 7" key="1">
    <citation type="submission" date="2015-10" db="EMBL/GenBank/DDBJ databases">
        <title>Full genome of DAOMC 229536 Phialocephala scopiformis, a fungal endophyte of spruce producing the potent anti-insectan compound rugulosin.</title>
        <authorList>
            <consortium name="DOE Joint Genome Institute"/>
            <person name="Walker A.K."/>
            <person name="Frasz S.L."/>
            <person name="Seifert K.A."/>
            <person name="Miller J.D."/>
            <person name="Mondo S.J."/>
            <person name="Labutti K."/>
            <person name="Lipzen A."/>
            <person name="Dockter R."/>
            <person name="Kennedy M."/>
            <person name="Grigoriev I.V."/>
            <person name="Spatafora J.W."/>
        </authorList>
    </citation>
    <scope>NUCLEOTIDE SEQUENCE [LARGE SCALE GENOMIC DNA]</scope>
    <source>
        <strain evidence="6 7">CBS 120377</strain>
    </source>
</reference>
<dbReference type="PRINTS" id="PR00463">
    <property type="entry name" value="EP450I"/>
</dbReference>
<feature type="binding site" description="axial binding residue" evidence="4">
    <location>
        <position position="432"/>
    </location>
    <ligand>
        <name>heme</name>
        <dbReference type="ChEBI" id="CHEBI:30413"/>
    </ligand>
    <ligandPart>
        <name>Fe</name>
        <dbReference type="ChEBI" id="CHEBI:18248"/>
    </ligandPart>
</feature>
<comment type="cofactor">
    <cofactor evidence="1 4">
        <name>heme</name>
        <dbReference type="ChEBI" id="CHEBI:30413"/>
    </cofactor>
</comment>
<protein>
    <submittedName>
        <fullName evidence="6">Cytochrome P450</fullName>
    </submittedName>
</protein>
<dbReference type="GeneID" id="28818977"/>
<keyword evidence="4 5" id="KW-0349">Heme</keyword>
<dbReference type="PRINTS" id="PR00385">
    <property type="entry name" value="P450"/>
</dbReference>
<dbReference type="InterPro" id="IPR002401">
    <property type="entry name" value="Cyt_P450_E_grp-I"/>
</dbReference>
<comment type="similarity">
    <text evidence="5">Belongs to the cytochrome P450 family.</text>
</comment>
<keyword evidence="3 4" id="KW-0408">Iron</keyword>
<dbReference type="Proteomes" id="UP000070700">
    <property type="component" value="Unassembled WGS sequence"/>
</dbReference>
<dbReference type="EMBL" id="KQ947414">
    <property type="protein sequence ID" value="KUJ17671.1"/>
    <property type="molecule type" value="Genomic_DNA"/>
</dbReference>
<evidence type="ECO:0000256" key="4">
    <source>
        <dbReference type="PIRSR" id="PIRSR602401-1"/>
    </source>
</evidence>
<keyword evidence="5" id="KW-0560">Oxidoreductase</keyword>
<evidence type="ECO:0000313" key="7">
    <source>
        <dbReference type="Proteomes" id="UP000070700"/>
    </source>
</evidence>
<dbReference type="GO" id="GO:0016705">
    <property type="term" value="F:oxidoreductase activity, acting on paired donors, with incorporation or reduction of molecular oxygen"/>
    <property type="evidence" value="ECO:0007669"/>
    <property type="project" value="InterPro"/>
</dbReference>
<evidence type="ECO:0000256" key="2">
    <source>
        <dbReference type="ARBA" id="ARBA00022723"/>
    </source>
</evidence>
<dbReference type="GO" id="GO:0004497">
    <property type="term" value="F:monooxygenase activity"/>
    <property type="evidence" value="ECO:0007669"/>
    <property type="project" value="UniProtKB-KW"/>
</dbReference>
<dbReference type="KEGG" id="psco:LY89DRAFT_584089"/>
<feature type="non-terminal residue" evidence="6">
    <location>
        <position position="1"/>
    </location>
</feature>
<dbReference type="Gene3D" id="1.10.630.10">
    <property type="entry name" value="Cytochrome P450"/>
    <property type="match status" value="1"/>
</dbReference>
<dbReference type="RefSeq" id="XP_018072026.1">
    <property type="nucleotide sequence ID" value="XM_018209251.1"/>
</dbReference>
<dbReference type="OrthoDB" id="2789670at2759"/>
<dbReference type="InParanoid" id="A0A194XBY5"/>
<dbReference type="InterPro" id="IPR050121">
    <property type="entry name" value="Cytochrome_P450_monoxygenase"/>
</dbReference>
<dbReference type="Pfam" id="PF00067">
    <property type="entry name" value="p450"/>
    <property type="match status" value="1"/>
</dbReference>
<keyword evidence="7" id="KW-1185">Reference proteome</keyword>
<evidence type="ECO:0000256" key="5">
    <source>
        <dbReference type="RuleBase" id="RU000461"/>
    </source>
</evidence>
<dbReference type="CDD" id="cd11061">
    <property type="entry name" value="CYP67-like"/>
    <property type="match status" value="1"/>
</dbReference>
<dbReference type="PROSITE" id="PS00086">
    <property type="entry name" value="CYTOCHROME_P450"/>
    <property type="match status" value="1"/>
</dbReference>